<reference evidence="1" key="1">
    <citation type="submission" date="2016-10" db="EMBL/GenBank/DDBJ databases">
        <authorList>
            <person name="de Groot N.N."/>
        </authorList>
    </citation>
    <scope>NUCLEOTIDE SEQUENCE</scope>
</reference>
<dbReference type="AlphaFoldDB" id="A0A1W1CDN7"/>
<name>A0A1W1CDN7_9ZZZZ</name>
<accession>A0A1W1CDN7</accession>
<sequence length="40" mass="4817">MEHVIMAVVLPIGLLIYLKKRRNRWSMIQNRLQKAKLNKI</sequence>
<proteinExistence type="predicted"/>
<gene>
    <name evidence="1" type="ORF">MNB_SV-12-2063</name>
</gene>
<evidence type="ECO:0000313" key="1">
    <source>
        <dbReference type="EMBL" id="SFV63909.1"/>
    </source>
</evidence>
<protein>
    <submittedName>
        <fullName evidence="1">Uncharacterized protein</fullName>
    </submittedName>
</protein>
<dbReference type="EMBL" id="FPHE01000128">
    <property type="protein sequence ID" value="SFV63909.1"/>
    <property type="molecule type" value="Genomic_DNA"/>
</dbReference>
<organism evidence="1">
    <name type="scientific">hydrothermal vent metagenome</name>
    <dbReference type="NCBI Taxonomy" id="652676"/>
    <lineage>
        <taxon>unclassified sequences</taxon>
        <taxon>metagenomes</taxon>
        <taxon>ecological metagenomes</taxon>
    </lineage>
</organism>